<dbReference type="InterPro" id="IPR006442">
    <property type="entry name" value="Antitoxin_Phd/YefM"/>
</dbReference>
<comment type="function">
    <text evidence="2">Antitoxin component of a type II toxin-antitoxin (TA) system.</text>
</comment>
<comment type="similarity">
    <text evidence="1 2">Belongs to the phD/YefM antitoxin family.</text>
</comment>
<dbReference type="OrthoDB" id="517402at2"/>
<dbReference type="AlphaFoldDB" id="A0A1M6Q4C7"/>
<name>A0A1M6Q4C7_9RHOB</name>
<protein>
    <recommendedName>
        <fullName evidence="2">Antitoxin</fullName>
    </recommendedName>
</protein>
<evidence type="ECO:0000256" key="1">
    <source>
        <dbReference type="ARBA" id="ARBA00009981"/>
    </source>
</evidence>
<proteinExistence type="inferred from homology"/>
<gene>
    <name evidence="3" type="ORF">SAMN05444000_12033</name>
</gene>
<dbReference type="InterPro" id="IPR036165">
    <property type="entry name" value="YefM-like_sf"/>
</dbReference>
<dbReference type="STRING" id="1470563.SAMN05444000_12033"/>
<dbReference type="Pfam" id="PF02604">
    <property type="entry name" value="PhdYeFM_antitox"/>
    <property type="match status" value="1"/>
</dbReference>
<dbReference type="Proteomes" id="UP000183982">
    <property type="component" value="Unassembled WGS sequence"/>
</dbReference>
<organism evidence="3 4">
    <name type="scientific">Shimia gijangensis</name>
    <dbReference type="NCBI Taxonomy" id="1470563"/>
    <lineage>
        <taxon>Bacteria</taxon>
        <taxon>Pseudomonadati</taxon>
        <taxon>Pseudomonadota</taxon>
        <taxon>Alphaproteobacteria</taxon>
        <taxon>Rhodobacterales</taxon>
        <taxon>Roseobacteraceae</taxon>
    </lineage>
</organism>
<evidence type="ECO:0000313" key="4">
    <source>
        <dbReference type="Proteomes" id="UP000183982"/>
    </source>
</evidence>
<dbReference type="RefSeq" id="WP_073255007.1">
    <property type="nucleotide sequence ID" value="NZ_FQZQ01000020.1"/>
</dbReference>
<evidence type="ECO:0000256" key="2">
    <source>
        <dbReference type="RuleBase" id="RU362080"/>
    </source>
</evidence>
<dbReference type="EMBL" id="FQZQ01000020">
    <property type="protein sequence ID" value="SHK15040.1"/>
    <property type="molecule type" value="Genomic_DNA"/>
</dbReference>
<sequence>MRLPISAARSRLGQLCTRVQDPRETILLTRHDKPVAAIVSIAEVTRIWDLQEIEEHGVKNPLSGRSGPCLLRGFVPGLNGDPVTPREAALQMQKVQMTRAAERGILATGGLEPVEGGEVEVTVRKGWRRWFWWRSTR</sequence>
<keyword evidence="4" id="KW-1185">Reference proteome</keyword>
<accession>A0A1M6Q4C7</accession>
<dbReference type="Gene3D" id="3.40.1620.10">
    <property type="entry name" value="YefM-like domain"/>
    <property type="match status" value="1"/>
</dbReference>
<dbReference type="NCBIfam" id="TIGR01552">
    <property type="entry name" value="phd_fam"/>
    <property type="match status" value="1"/>
</dbReference>
<evidence type="ECO:0000313" key="3">
    <source>
        <dbReference type="EMBL" id="SHK15040.1"/>
    </source>
</evidence>
<dbReference type="SUPFAM" id="SSF143120">
    <property type="entry name" value="YefM-like"/>
    <property type="match status" value="1"/>
</dbReference>
<reference evidence="4" key="1">
    <citation type="submission" date="2016-11" db="EMBL/GenBank/DDBJ databases">
        <authorList>
            <person name="Varghese N."/>
            <person name="Submissions S."/>
        </authorList>
    </citation>
    <scope>NUCLEOTIDE SEQUENCE [LARGE SCALE GENOMIC DNA]</scope>
    <source>
        <strain evidence="4">DSM 100564</strain>
    </source>
</reference>